<accession>A0A5J5E751</accession>
<evidence type="ECO:0000313" key="8">
    <source>
        <dbReference type="EMBL" id="KAA8821673.1"/>
    </source>
</evidence>
<dbReference type="Pfam" id="PF00005">
    <property type="entry name" value="ABC_tran"/>
    <property type="match status" value="1"/>
</dbReference>
<evidence type="ECO:0000256" key="5">
    <source>
        <dbReference type="ARBA" id="ARBA00054718"/>
    </source>
</evidence>
<gene>
    <name evidence="9" type="ORF">EM848_00640</name>
    <name evidence="8" type="ORF">EMO90_03345</name>
</gene>
<dbReference type="EMBL" id="RZOA01000001">
    <property type="protein sequence ID" value="KAA8824753.1"/>
    <property type="molecule type" value="Genomic_DNA"/>
</dbReference>
<dbReference type="InterPro" id="IPR017911">
    <property type="entry name" value="MacB-like_ATP-bd"/>
</dbReference>
<protein>
    <submittedName>
        <fullName evidence="9">ABC transporter ATP-binding protein</fullName>
    </submittedName>
</protein>
<comment type="subunit">
    <text evidence="6">Homodimer. Forms a membrane-associated complex with FtsX.</text>
</comment>
<reference evidence="10 11" key="1">
    <citation type="journal article" date="2019" name="Syst. Appl. Microbiol.">
        <title>Characterization of Bifidobacterium species in feaces of the Egyptian fruit bat: Description of B. vespertilionis sp. nov. and B. rousetti sp. nov.</title>
        <authorList>
            <person name="Modesto M."/>
            <person name="Satti M."/>
            <person name="Watanabe K."/>
            <person name="Puglisi E."/>
            <person name="Morelli L."/>
            <person name="Huang C.-H."/>
            <person name="Liou J.-S."/>
            <person name="Miyashita M."/>
            <person name="Tamura T."/>
            <person name="Saito S."/>
            <person name="Mori K."/>
            <person name="Huang L."/>
            <person name="Sciavilla P."/>
            <person name="Sandri C."/>
            <person name="Spiezio C."/>
            <person name="Vitali F."/>
            <person name="Cavalieri D."/>
            <person name="Perpetuini G."/>
            <person name="Tofalo R."/>
            <person name="Bonetti A."/>
            <person name="Arita M."/>
            <person name="Mattarelli P."/>
        </authorList>
    </citation>
    <scope>NUCLEOTIDE SEQUENCE [LARGE SCALE GENOMIC DNA]</scope>
    <source>
        <strain evidence="8 11">RST16</strain>
        <strain evidence="9 10">RST8</strain>
    </source>
</reference>
<evidence type="ECO:0000256" key="2">
    <source>
        <dbReference type="ARBA" id="ARBA00022448"/>
    </source>
</evidence>
<name>A0A5J5E751_9BIFI</name>
<comment type="caution">
    <text evidence="9">The sequence shown here is derived from an EMBL/GenBank/DDBJ whole genome shotgun (WGS) entry which is preliminary data.</text>
</comment>
<dbReference type="InterPro" id="IPR003593">
    <property type="entry name" value="AAA+_ATPase"/>
</dbReference>
<dbReference type="PROSITE" id="PS50893">
    <property type="entry name" value="ABC_TRANSPORTER_2"/>
    <property type="match status" value="1"/>
</dbReference>
<keyword evidence="11" id="KW-1185">Reference proteome</keyword>
<dbReference type="Proteomes" id="UP000374630">
    <property type="component" value="Unassembled WGS sequence"/>
</dbReference>
<proteinExistence type="inferred from homology"/>
<dbReference type="Gene3D" id="3.40.50.300">
    <property type="entry name" value="P-loop containing nucleotide triphosphate hydrolases"/>
    <property type="match status" value="1"/>
</dbReference>
<dbReference type="OrthoDB" id="3242895at2"/>
<dbReference type="FunFam" id="3.40.50.300:FF:000056">
    <property type="entry name" value="Cell division ATP-binding protein FtsE"/>
    <property type="match status" value="1"/>
</dbReference>
<sequence>MNRPLIRMRGVSRRFPPATIAVTDASFDVFPGESVSIVGASGSGKSTLLAIIGLLDRSSGGEYLLEGLDVGSMRAGAISRMRRDMIGYVFQSFHLIDYLTVRENILHALAIKGVHGRPAHDRAMECLERVGLEDKAEQFPSTLSGGEQQRTAIARAIAARPKLLLCDEPTGNLDSRNSQTVVNMLATVIGKDTTLIIVTHDPRVADSCARHLMVSDGVVSEEG</sequence>
<dbReference type="PANTHER" id="PTHR24220">
    <property type="entry name" value="IMPORT ATP-BINDING PROTEIN"/>
    <property type="match status" value="1"/>
</dbReference>
<evidence type="ECO:0000256" key="1">
    <source>
        <dbReference type="ARBA" id="ARBA00005417"/>
    </source>
</evidence>
<organism evidence="9 10">
    <name type="scientific">Bifidobacterium vespertilionis</name>
    <dbReference type="NCBI Taxonomy" id="2562524"/>
    <lineage>
        <taxon>Bacteria</taxon>
        <taxon>Bacillati</taxon>
        <taxon>Actinomycetota</taxon>
        <taxon>Actinomycetes</taxon>
        <taxon>Bifidobacteriales</taxon>
        <taxon>Bifidobacteriaceae</taxon>
        <taxon>Bifidobacterium</taxon>
    </lineage>
</organism>
<dbReference type="SMART" id="SM00382">
    <property type="entry name" value="AAA"/>
    <property type="match status" value="1"/>
</dbReference>
<dbReference type="GO" id="GO:0005524">
    <property type="term" value="F:ATP binding"/>
    <property type="evidence" value="ECO:0007669"/>
    <property type="project" value="UniProtKB-KW"/>
</dbReference>
<comment type="function">
    <text evidence="5">Part of the ABC transporter FtsEX involved in cellular division. Has ATPase activity.</text>
</comment>
<dbReference type="CDD" id="cd03255">
    <property type="entry name" value="ABC_MJ0796_LolCDE_FtsE"/>
    <property type="match status" value="1"/>
</dbReference>
<evidence type="ECO:0000256" key="3">
    <source>
        <dbReference type="ARBA" id="ARBA00022741"/>
    </source>
</evidence>
<dbReference type="InterPro" id="IPR015854">
    <property type="entry name" value="ABC_transpr_LolD-like"/>
</dbReference>
<dbReference type="InterPro" id="IPR003439">
    <property type="entry name" value="ABC_transporter-like_ATP-bd"/>
</dbReference>
<feature type="domain" description="ABC transporter" evidence="7">
    <location>
        <begin position="6"/>
        <end position="223"/>
    </location>
</feature>
<comment type="similarity">
    <text evidence="1">Belongs to the ABC transporter superfamily.</text>
</comment>
<dbReference type="GO" id="GO:0022857">
    <property type="term" value="F:transmembrane transporter activity"/>
    <property type="evidence" value="ECO:0007669"/>
    <property type="project" value="TreeGrafter"/>
</dbReference>
<dbReference type="GO" id="GO:0016887">
    <property type="term" value="F:ATP hydrolysis activity"/>
    <property type="evidence" value="ECO:0007669"/>
    <property type="project" value="InterPro"/>
</dbReference>
<evidence type="ECO:0000313" key="11">
    <source>
        <dbReference type="Proteomes" id="UP000374630"/>
    </source>
</evidence>
<keyword evidence="3" id="KW-0547">Nucleotide-binding</keyword>
<keyword evidence="2" id="KW-0813">Transport</keyword>
<dbReference type="SUPFAM" id="SSF52540">
    <property type="entry name" value="P-loop containing nucleoside triphosphate hydrolases"/>
    <property type="match status" value="1"/>
</dbReference>
<evidence type="ECO:0000313" key="10">
    <source>
        <dbReference type="Proteomes" id="UP000345527"/>
    </source>
</evidence>
<evidence type="ECO:0000313" key="9">
    <source>
        <dbReference type="EMBL" id="KAA8824753.1"/>
    </source>
</evidence>
<evidence type="ECO:0000256" key="6">
    <source>
        <dbReference type="ARBA" id="ARBA00063837"/>
    </source>
</evidence>
<dbReference type="GO" id="GO:0005886">
    <property type="term" value="C:plasma membrane"/>
    <property type="evidence" value="ECO:0007669"/>
    <property type="project" value="UniProtKB-ARBA"/>
</dbReference>
<dbReference type="AlphaFoldDB" id="A0A5J5E751"/>
<dbReference type="Proteomes" id="UP000345527">
    <property type="component" value="Unassembled WGS sequence"/>
</dbReference>
<evidence type="ECO:0000259" key="7">
    <source>
        <dbReference type="PROSITE" id="PS50893"/>
    </source>
</evidence>
<evidence type="ECO:0000256" key="4">
    <source>
        <dbReference type="ARBA" id="ARBA00022840"/>
    </source>
</evidence>
<dbReference type="PANTHER" id="PTHR24220:SF86">
    <property type="entry name" value="ABC TRANSPORTER ABCH.1"/>
    <property type="match status" value="1"/>
</dbReference>
<dbReference type="EMBL" id="RZNZ01000003">
    <property type="protein sequence ID" value="KAA8821673.1"/>
    <property type="molecule type" value="Genomic_DNA"/>
</dbReference>
<dbReference type="InterPro" id="IPR027417">
    <property type="entry name" value="P-loop_NTPase"/>
</dbReference>
<keyword evidence="4 9" id="KW-0067">ATP-binding</keyword>